<evidence type="ECO:0000313" key="2">
    <source>
        <dbReference type="Proteomes" id="UP000272778"/>
    </source>
</evidence>
<dbReference type="EMBL" id="RQIS01000038">
    <property type="protein sequence ID" value="RQG99493.1"/>
    <property type="molecule type" value="Genomic_DNA"/>
</dbReference>
<protein>
    <submittedName>
        <fullName evidence="1">Uncharacterized protein</fullName>
    </submittedName>
</protein>
<dbReference type="Proteomes" id="UP000272778">
    <property type="component" value="Unassembled WGS sequence"/>
</dbReference>
<comment type="caution">
    <text evidence="1">The sequence shown here is derived from an EMBL/GenBank/DDBJ whole genome shotgun (WGS) entry which is preliminary data.</text>
</comment>
<sequence length="84" mass="9132">MCEVFKIDFGSQSGAMPASTFVAYRQTGKARDDKLVCKQIAQFIRQYHSIKFTEVGYALAIQTGLANTLFLPSRASVAPGIAAQ</sequence>
<dbReference type="AlphaFoldDB" id="A0A3N6M785"/>
<proteinExistence type="predicted"/>
<dbReference type="OrthoDB" id="5372233at2"/>
<evidence type="ECO:0000313" key="1">
    <source>
        <dbReference type="EMBL" id="RQG99493.1"/>
    </source>
</evidence>
<organism evidence="1 2">
    <name type="scientific">Paraburkholderia dinghuensis</name>
    <dbReference type="NCBI Taxonomy" id="2305225"/>
    <lineage>
        <taxon>Bacteria</taxon>
        <taxon>Pseudomonadati</taxon>
        <taxon>Pseudomonadota</taxon>
        <taxon>Betaproteobacteria</taxon>
        <taxon>Burkholderiales</taxon>
        <taxon>Burkholderiaceae</taxon>
        <taxon>Paraburkholderia</taxon>
    </lineage>
</organism>
<dbReference type="RefSeq" id="WP_124154033.1">
    <property type="nucleotide sequence ID" value="NZ_RQIS01000038.1"/>
</dbReference>
<keyword evidence="2" id="KW-1185">Reference proteome</keyword>
<reference evidence="1 2" key="1">
    <citation type="submission" date="2018-11" db="EMBL/GenBank/DDBJ databases">
        <title>Paraburkholderia sp. DHOA04, isolated from soil.</title>
        <authorList>
            <person name="Gao Z.-H."/>
            <person name="Qiu L.-H."/>
            <person name="Fu J.-C."/>
        </authorList>
    </citation>
    <scope>NUCLEOTIDE SEQUENCE [LARGE SCALE GENOMIC DNA]</scope>
    <source>
        <strain evidence="1 2">DHOA04</strain>
    </source>
</reference>
<name>A0A3N6M785_9BURK</name>
<gene>
    <name evidence="1" type="ORF">D1Y85_26470</name>
</gene>
<accession>A0A3N6M785</accession>